<accession>A0A1D8PRG4</accession>
<dbReference type="InterPro" id="IPR003428">
    <property type="entry name" value="MAM33"/>
</dbReference>
<proteinExistence type="predicted"/>
<protein>
    <submittedName>
        <fullName evidence="2">Mam33p</fullName>
    </submittedName>
</protein>
<dbReference type="SMR" id="A0A1D8PRG4"/>
<name>A0A1D8PRG4_CANAL</name>
<dbReference type="STRING" id="237561.A0A1D8PRG4"/>
<dbReference type="OrthoDB" id="278212at2759"/>
<dbReference type="GO" id="GO:0042256">
    <property type="term" value="P:cytosolic ribosome assembly"/>
    <property type="evidence" value="ECO:0000318"/>
    <property type="project" value="GO_Central"/>
</dbReference>
<dbReference type="GO" id="GO:0009060">
    <property type="term" value="P:aerobic respiration"/>
    <property type="evidence" value="ECO:0007669"/>
    <property type="project" value="EnsemblFungi"/>
</dbReference>
<dbReference type="PANTHER" id="PTHR10826:SF1">
    <property type="entry name" value="COMPLEMENT COMPONENT 1 Q SUBCOMPONENT-BINDING PROTEIN, MITOCHONDRIAL"/>
    <property type="match status" value="1"/>
</dbReference>
<dbReference type="FunFam" id="3.10.280.10:FF:000020">
    <property type="entry name" value="Mitochondrial matrix acidic protein, putative"/>
    <property type="match status" value="1"/>
</dbReference>
<evidence type="ECO:0000313" key="1">
    <source>
        <dbReference type="CGD" id="CAL0000193007"/>
    </source>
</evidence>
<evidence type="ECO:0000313" key="2">
    <source>
        <dbReference type="EMBL" id="AOW30732.1"/>
    </source>
</evidence>
<dbReference type="GO" id="GO:0097177">
    <property type="term" value="F:mitochondrial ribosome binding"/>
    <property type="evidence" value="ECO:0007669"/>
    <property type="project" value="EnsemblFungi"/>
</dbReference>
<dbReference type="SUPFAM" id="SSF54529">
    <property type="entry name" value="Mitochondrial glycoprotein MAM33-like"/>
    <property type="match status" value="1"/>
</dbReference>
<gene>
    <name evidence="1 2" type="primary">MAM33</name>
    <name evidence="2" type="ordered locus">CAALFM_C703930CA</name>
    <name evidence="1" type="ordered locus">orf19.7187</name>
</gene>
<dbReference type="Pfam" id="PF02330">
    <property type="entry name" value="MAM33"/>
    <property type="match status" value="1"/>
</dbReference>
<dbReference type="GeneID" id="3643103"/>
<evidence type="ECO:0000313" key="3">
    <source>
        <dbReference type="Proteomes" id="UP000000559"/>
    </source>
</evidence>
<dbReference type="EMBL" id="CP017629">
    <property type="protein sequence ID" value="AOW30732.1"/>
    <property type="molecule type" value="Genomic_DNA"/>
</dbReference>
<dbReference type="PANTHER" id="PTHR10826">
    <property type="entry name" value="COMPLEMENT COMPONENT 1"/>
    <property type="match status" value="1"/>
</dbReference>
<organism evidence="2 3">
    <name type="scientific">Candida albicans (strain SC5314 / ATCC MYA-2876)</name>
    <name type="common">Yeast</name>
    <dbReference type="NCBI Taxonomy" id="237561"/>
    <lineage>
        <taxon>Eukaryota</taxon>
        <taxon>Fungi</taxon>
        <taxon>Dikarya</taxon>
        <taxon>Ascomycota</taxon>
        <taxon>Saccharomycotina</taxon>
        <taxon>Pichiomycetes</taxon>
        <taxon>Debaryomycetaceae</taxon>
        <taxon>Candida/Lodderomyces clade</taxon>
        <taxon>Candida</taxon>
    </lineage>
</organism>
<reference evidence="2 3" key="3">
    <citation type="journal article" date="2013" name="Genome Biol.">
        <title>Assembly of a phased diploid Candida albicans genome facilitates allele-specific measurements and provides a simple model for repeat and indel structure.</title>
        <authorList>
            <person name="Muzzey D."/>
            <person name="Schwartz K."/>
            <person name="Weissman J.S."/>
            <person name="Sherlock G."/>
        </authorList>
    </citation>
    <scope>NUCLEOTIDE SEQUENCE [LARGE SCALE GENOMIC DNA]</scope>
    <source>
        <strain evidence="3">SC5314 / ATCC MYA-2876</strain>
    </source>
</reference>
<reference evidence="2 3" key="1">
    <citation type="journal article" date="2004" name="Proc. Natl. Acad. Sci. U.S.A.">
        <title>The diploid genome sequence of Candida albicans.</title>
        <authorList>
            <person name="Jones T."/>
            <person name="Federspiel N.A."/>
            <person name="Chibana H."/>
            <person name="Dungan J."/>
            <person name="Kalman S."/>
            <person name="Magee B.B."/>
            <person name="Newport G."/>
            <person name="Thorstenson Y.R."/>
            <person name="Agabian N."/>
            <person name="Magee P.T."/>
            <person name="Davis R.W."/>
            <person name="Scherer S."/>
        </authorList>
    </citation>
    <scope>NUCLEOTIDE SEQUENCE [LARGE SCALE GENOMIC DNA]</scope>
    <source>
        <strain evidence="3">SC5314 / ATCC MYA-2876</strain>
    </source>
</reference>
<dbReference type="GO" id="GO:0005759">
    <property type="term" value="C:mitochondrial matrix"/>
    <property type="evidence" value="ECO:0007669"/>
    <property type="project" value="EnsemblFungi"/>
</dbReference>
<dbReference type="CGD" id="CAL0000193007">
    <property type="gene designation" value="MAM33"/>
</dbReference>
<dbReference type="RefSeq" id="XP_715236.1">
    <property type="nucleotide sequence ID" value="XM_710143.1"/>
</dbReference>
<dbReference type="InterPro" id="IPR036561">
    <property type="entry name" value="MAM33_sf"/>
</dbReference>
<dbReference type="Gene3D" id="3.10.280.10">
    <property type="entry name" value="Mitochondrial glycoprotein"/>
    <property type="match status" value="1"/>
</dbReference>
<dbReference type="KEGG" id="cal:CAALFM_C703930CA"/>
<reference evidence="2 3" key="2">
    <citation type="journal article" date="2007" name="Genome Biol.">
        <title>Assembly of the Candida albicans genome into sixteen supercontigs aligned on the eight chromosomes.</title>
        <authorList>
            <person name="van het Hoog M."/>
            <person name="Rast T.J."/>
            <person name="Martchenko M."/>
            <person name="Grindle S."/>
            <person name="Dignard D."/>
            <person name="Hogues H."/>
            <person name="Cuomo C."/>
            <person name="Berriman M."/>
            <person name="Scherer S."/>
            <person name="Magee B.B."/>
            <person name="Whiteway M."/>
            <person name="Chibana H."/>
            <person name="Nantel A."/>
            <person name="Magee P.T."/>
        </authorList>
    </citation>
    <scope>GENOME REANNOTATION</scope>
    <source>
        <strain evidence="3">SC5314 / ATCC MYA-2876</strain>
    </source>
</reference>
<dbReference type="FunCoup" id="A0A1D8PRG4">
    <property type="interactions" value="550"/>
</dbReference>
<sequence>MSRLLSTTLRSQLSKRLVASVSRPSKTVLATLPKAIATTSLRSFHNTPITFNQTAESDLKQILDKELQVVEAIPNELDQSHVDFLETSGFKVVSKPGNANVELVKKDEQGHIIHVYFDVEDVTDIPAEELELEGQELEEEAESLDQIFSNVKVLIENPTKNEGLFFSLMLQASESAFLVDYVNTQADVQKFISKIDNEGEFADKFNYQGPKFGLLDESLQVEFENYLVSKGIDEQLADFIIGYSDVKEETEYRNWLNSVNKFFK</sequence>
<dbReference type="InParanoid" id="A0A1D8PRG4"/>
<dbReference type="Proteomes" id="UP000000559">
    <property type="component" value="Chromosome 7"/>
</dbReference>
<dbReference type="VEuPathDB" id="FungiDB:C7_03930C_A"/>
<dbReference type="OMA" id="CEYMMSK"/>
<dbReference type="eggNOG" id="KOG2536">
    <property type="taxonomic scope" value="Eukaryota"/>
</dbReference>
<dbReference type="AlphaFoldDB" id="A0A1D8PRG4"/>
<keyword evidence="3" id="KW-1185">Reference proteome</keyword>
<dbReference type="GO" id="GO:1902775">
    <property type="term" value="P:mitochondrial large ribosomal subunit assembly"/>
    <property type="evidence" value="ECO:0007669"/>
    <property type="project" value="EnsemblFungi"/>
</dbReference>